<feature type="region of interest" description="Disordered" evidence="1">
    <location>
        <begin position="1"/>
        <end position="81"/>
    </location>
</feature>
<feature type="region of interest" description="Disordered" evidence="1">
    <location>
        <begin position="144"/>
        <end position="167"/>
    </location>
</feature>
<protein>
    <recommendedName>
        <fullName evidence="4">Hsp90 chaperone protein kinase-targeting subunit</fullName>
    </recommendedName>
</protein>
<evidence type="ECO:0000313" key="2">
    <source>
        <dbReference type="EMBL" id="CAK0842904.1"/>
    </source>
</evidence>
<reference evidence="2" key="1">
    <citation type="submission" date="2023-10" db="EMBL/GenBank/DDBJ databases">
        <authorList>
            <person name="Chen Y."/>
            <person name="Shah S."/>
            <person name="Dougan E. K."/>
            <person name="Thang M."/>
            <person name="Chan C."/>
        </authorList>
    </citation>
    <scope>NUCLEOTIDE SEQUENCE [LARGE SCALE GENOMIC DNA]</scope>
</reference>
<comment type="caution">
    <text evidence="2">The sequence shown here is derived from an EMBL/GenBank/DDBJ whole genome shotgun (WGS) entry which is preliminary data.</text>
</comment>
<organism evidence="2 3">
    <name type="scientific">Prorocentrum cordatum</name>
    <dbReference type="NCBI Taxonomy" id="2364126"/>
    <lineage>
        <taxon>Eukaryota</taxon>
        <taxon>Sar</taxon>
        <taxon>Alveolata</taxon>
        <taxon>Dinophyceae</taxon>
        <taxon>Prorocentrales</taxon>
        <taxon>Prorocentraceae</taxon>
        <taxon>Prorocentrum</taxon>
    </lineage>
</organism>
<feature type="compositionally biased region" description="Polar residues" evidence="1">
    <location>
        <begin position="29"/>
        <end position="48"/>
    </location>
</feature>
<keyword evidence="3" id="KW-1185">Reference proteome</keyword>
<proteinExistence type="predicted"/>
<dbReference type="EMBL" id="CAUYUJ010014538">
    <property type="protein sequence ID" value="CAK0842904.1"/>
    <property type="molecule type" value="Genomic_DNA"/>
</dbReference>
<evidence type="ECO:0000313" key="3">
    <source>
        <dbReference type="Proteomes" id="UP001189429"/>
    </source>
</evidence>
<sequence length="215" mass="24157">MTNYNKWDKFAADLASDTEEEEDQELQESSPGSPPDTSTFPRASSRKSGSCARCWKRTRRGLRGPGLGGRGPAERGRRRHGAWRRLRAEEVQLVLRGLAVCPRLRVHQPRRRPVAGFFRRQLPVDAEGAKPRRALAHRSCLPGQLRGRVHGPEDQGGGTGRDRPISRKEVADLIMRRQQGGDAEKINLEHEKNRESMKLFEKLGAETVELKGPEA</sequence>
<dbReference type="Proteomes" id="UP001189429">
    <property type="component" value="Unassembled WGS sequence"/>
</dbReference>
<evidence type="ECO:0000256" key="1">
    <source>
        <dbReference type="SAM" id="MobiDB-lite"/>
    </source>
</evidence>
<feature type="compositionally biased region" description="Basic and acidic residues" evidence="1">
    <location>
        <begin position="1"/>
        <end position="11"/>
    </location>
</feature>
<feature type="compositionally biased region" description="Acidic residues" evidence="1">
    <location>
        <begin position="16"/>
        <end position="26"/>
    </location>
</feature>
<evidence type="ECO:0008006" key="4">
    <source>
        <dbReference type="Google" id="ProtNLM"/>
    </source>
</evidence>
<accession>A0ABN9TB99</accession>
<gene>
    <name evidence="2" type="ORF">PCOR1329_LOCUS37442</name>
</gene>
<name>A0ABN9TB99_9DINO</name>